<dbReference type="RefSeq" id="XP_013252490.1">
    <property type="nucleotide sequence ID" value="XM_013397036.1"/>
</dbReference>
<dbReference type="AlphaFoldDB" id="U6GCQ3"/>
<gene>
    <name evidence="1" type="ORF">EAH_00061160</name>
</gene>
<sequence length="121" mass="13100">MLTLPDSEEQFFHRVGRVGRAECITPVLIEEEAAQTDGSPKRYSAEGIADPFGALAATADDSQRQRGKQAALPVYGEHKAEQSSSATRKHLQEIAASVSSLLSLEKEAQMNFLLLASGKQK</sequence>
<protein>
    <submittedName>
        <fullName evidence="1">Uncharacterized protein</fullName>
    </submittedName>
</protein>
<evidence type="ECO:0000313" key="2">
    <source>
        <dbReference type="Proteomes" id="UP000018050"/>
    </source>
</evidence>
<organism evidence="1 2">
    <name type="scientific">Eimeria acervulina</name>
    <name type="common">Coccidian parasite</name>
    <dbReference type="NCBI Taxonomy" id="5801"/>
    <lineage>
        <taxon>Eukaryota</taxon>
        <taxon>Sar</taxon>
        <taxon>Alveolata</taxon>
        <taxon>Apicomplexa</taxon>
        <taxon>Conoidasida</taxon>
        <taxon>Coccidia</taxon>
        <taxon>Eucoccidiorida</taxon>
        <taxon>Eimeriorina</taxon>
        <taxon>Eimeriidae</taxon>
        <taxon>Eimeria</taxon>
    </lineage>
</organism>
<dbReference type="EMBL" id="HG670549">
    <property type="protein sequence ID" value="CDI77098.1"/>
    <property type="molecule type" value="Genomic_DNA"/>
</dbReference>
<accession>U6GCQ3</accession>
<reference evidence="1" key="1">
    <citation type="submission" date="2013-10" db="EMBL/GenBank/DDBJ databases">
        <title>Genomic analysis of the causative agents of coccidiosis in chickens.</title>
        <authorList>
            <person name="Reid A.J."/>
            <person name="Blake D."/>
            <person name="Billington K."/>
            <person name="Browne H."/>
            <person name="Dunn M."/>
            <person name="Hung S."/>
            <person name="Kawahara F."/>
            <person name="Miranda-Saavedra D."/>
            <person name="Mourier T."/>
            <person name="Nagra H."/>
            <person name="Otto T.D."/>
            <person name="Rawlings N."/>
            <person name="Sanchez A."/>
            <person name="Sanders M."/>
            <person name="Subramaniam C."/>
            <person name="Tay Y."/>
            <person name="Dear P."/>
            <person name="Doerig C."/>
            <person name="Gruber A."/>
            <person name="Parkinson J."/>
            <person name="Shirley M."/>
            <person name="Wan K.L."/>
            <person name="Berriman M."/>
            <person name="Tomley F."/>
            <person name="Pain A."/>
        </authorList>
    </citation>
    <scope>NUCLEOTIDE SEQUENCE [LARGE SCALE GENOMIC DNA]</scope>
    <source>
        <strain evidence="1">Houghton</strain>
    </source>
</reference>
<keyword evidence="2" id="KW-1185">Reference proteome</keyword>
<name>U6GCQ3_EIMAC</name>
<evidence type="ECO:0000313" key="1">
    <source>
        <dbReference type="EMBL" id="CDI77098.1"/>
    </source>
</evidence>
<proteinExistence type="predicted"/>
<reference evidence="1" key="2">
    <citation type="submission" date="2013-10" db="EMBL/GenBank/DDBJ databases">
        <authorList>
            <person name="Aslett M."/>
        </authorList>
    </citation>
    <scope>NUCLEOTIDE SEQUENCE [LARGE SCALE GENOMIC DNA]</scope>
    <source>
        <strain evidence="1">Houghton</strain>
    </source>
</reference>
<dbReference type="Proteomes" id="UP000018050">
    <property type="component" value="Unassembled WGS sequence"/>
</dbReference>
<dbReference type="VEuPathDB" id="ToxoDB:EAH_00061160"/>
<dbReference type="GeneID" id="25274186"/>
<dbReference type="OrthoDB" id="1735at2759"/>